<dbReference type="GO" id="GO:0046983">
    <property type="term" value="F:protein dimerization activity"/>
    <property type="evidence" value="ECO:0007669"/>
    <property type="project" value="InterPro"/>
</dbReference>
<dbReference type="PANTHER" id="PTHR45732:SF7">
    <property type="entry name" value="ADP-RIBOSYLATION FACTOR-LIKE PROTEIN 8"/>
    <property type="match status" value="1"/>
</dbReference>
<accession>A0A9R0E1Z8</accession>
<dbReference type="GO" id="GO:0003924">
    <property type="term" value="F:GTPase activity"/>
    <property type="evidence" value="ECO:0007669"/>
    <property type="project" value="InterPro"/>
</dbReference>
<feature type="binding site" evidence="4">
    <location>
        <position position="4"/>
    </location>
    <ligand>
        <name>Mg(2+)</name>
        <dbReference type="ChEBI" id="CHEBI:18420"/>
    </ligand>
</feature>
<feature type="compositionally biased region" description="Low complexity" evidence="5">
    <location>
        <begin position="267"/>
        <end position="281"/>
    </location>
</feature>
<feature type="binding site" evidence="3">
    <location>
        <position position="26"/>
    </location>
    <ligand>
        <name>GTP</name>
        <dbReference type="ChEBI" id="CHEBI:37565"/>
    </ligand>
</feature>
<feature type="region of interest" description="Disordered" evidence="5">
    <location>
        <begin position="400"/>
        <end position="453"/>
    </location>
</feature>
<feature type="compositionally biased region" description="Pro residues" evidence="5">
    <location>
        <begin position="294"/>
        <end position="304"/>
    </location>
</feature>
<keyword evidence="2 3" id="KW-0342">GTP-binding</keyword>
<evidence type="ECO:0000259" key="7">
    <source>
        <dbReference type="PROSITE" id="PS51054"/>
    </source>
</evidence>
<dbReference type="GeneID" id="118282412"/>
<feature type="region of interest" description="Disordered" evidence="5">
    <location>
        <begin position="254"/>
        <end position="364"/>
    </location>
</feature>
<dbReference type="Pfam" id="PF07527">
    <property type="entry name" value="Hairy_orange"/>
    <property type="match status" value="1"/>
</dbReference>
<feature type="compositionally biased region" description="Basic and acidic residues" evidence="5">
    <location>
        <begin position="254"/>
        <end position="265"/>
    </location>
</feature>
<evidence type="ECO:0000313" key="9">
    <source>
        <dbReference type="RefSeq" id="XP_050557324.1"/>
    </source>
</evidence>
<dbReference type="GO" id="GO:0046872">
    <property type="term" value="F:metal ion binding"/>
    <property type="evidence" value="ECO:0007669"/>
    <property type="project" value="UniProtKB-KW"/>
</dbReference>
<dbReference type="FunFam" id="4.10.280.10:FF:000079">
    <property type="entry name" value="CLUMA_CG001539, isoform A"/>
    <property type="match status" value="1"/>
</dbReference>
<dbReference type="Gene3D" id="4.10.280.10">
    <property type="entry name" value="Helix-loop-helix DNA-binding domain"/>
    <property type="match status" value="1"/>
</dbReference>
<evidence type="ECO:0000256" key="1">
    <source>
        <dbReference type="ARBA" id="ARBA00022741"/>
    </source>
</evidence>
<dbReference type="GO" id="GO:0006355">
    <property type="term" value="P:regulation of DNA-templated transcription"/>
    <property type="evidence" value="ECO:0007669"/>
    <property type="project" value="InterPro"/>
</dbReference>
<evidence type="ECO:0000313" key="8">
    <source>
        <dbReference type="Proteomes" id="UP000829999"/>
    </source>
</evidence>
<dbReference type="SUPFAM" id="SSF158457">
    <property type="entry name" value="Orange domain-like"/>
    <property type="match status" value="1"/>
</dbReference>
<dbReference type="InterPro" id="IPR027417">
    <property type="entry name" value="P-loop_NTPase"/>
</dbReference>
<dbReference type="SMART" id="SM00511">
    <property type="entry name" value="ORANGE"/>
    <property type="match status" value="1"/>
</dbReference>
<proteinExistence type="predicted"/>
<keyword evidence="1 3" id="KW-0547">Nucleotide-binding</keyword>
<dbReference type="Proteomes" id="UP000829999">
    <property type="component" value="Chromosome 20"/>
</dbReference>
<feature type="domain" description="BHLH" evidence="6">
    <location>
        <begin position="140"/>
        <end position="195"/>
    </location>
</feature>
<dbReference type="GO" id="GO:1904115">
    <property type="term" value="C:axon cytoplasm"/>
    <property type="evidence" value="ECO:0007669"/>
    <property type="project" value="GOC"/>
</dbReference>
<keyword evidence="4" id="KW-0460">Magnesium</keyword>
<feature type="compositionally biased region" description="Basic residues" evidence="5">
    <location>
        <begin position="400"/>
        <end position="413"/>
    </location>
</feature>
<keyword evidence="8" id="KW-1185">Reference proteome</keyword>
<dbReference type="SMART" id="SM00353">
    <property type="entry name" value="HLH"/>
    <property type="match status" value="1"/>
</dbReference>
<gene>
    <name evidence="9" type="primary">LOC118282412</name>
</gene>
<dbReference type="InterPro" id="IPR006689">
    <property type="entry name" value="Small_GTPase_ARF/SAR"/>
</dbReference>
<dbReference type="SMART" id="SM00175">
    <property type="entry name" value="RAB"/>
    <property type="match status" value="1"/>
</dbReference>
<dbReference type="SUPFAM" id="SSF47459">
    <property type="entry name" value="HLH, helix-loop-helix DNA-binding domain"/>
    <property type="match status" value="1"/>
</dbReference>
<feature type="binding site" evidence="3">
    <location>
        <begin position="82"/>
        <end position="85"/>
    </location>
    <ligand>
        <name>GTP</name>
        <dbReference type="ChEBI" id="CHEBI:37565"/>
    </ligand>
</feature>
<dbReference type="InterPro" id="IPR003650">
    <property type="entry name" value="Orange_dom"/>
</dbReference>
<dbReference type="GO" id="GO:0005765">
    <property type="term" value="C:lysosomal membrane"/>
    <property type="evidence" value="ECO:0007669"/>
    <property type="project" value="TreeGrafter"/>
</dbReference>
<protein>
    <submittedName>
        <fullName evidence="9">Transcription factor cwo-like isoform X1</fullName>
    </submittedName>
</protein>
<dbReference type="PROSITE" id="PS50888">
    <property type="entry name" value="BHLH"/>
    <property type="match status" value="1"/>
</dbReference>
<feature type="compositionally biased region" description="Polar residues" evidence="5">
    <location>
        <begin position="416"/>
        <end position="427"/>
    </location>
</feature>
<dbReference type="Pfam" id="PF00010">
    <property type="entry name" value="HLH"/>
    <property type="match status" value="1"/>
</dbReference>
<dbReference type="GO" id="GO:0003677">
    <property type="term" value="F:DNA binding"/>
    <property type="evidence" value="ECO:0007669"/>
    <property type="project" value="InterPro"/>
</dbReference>
<evidence type="ECO:0000256" key="3">
    <source>
        <dbReference type="PIRSR" id="PIRSR606689-1"/>
    </source>
</evidence>
<keyword evidence="4" id="KW-0479">Metal-binding</keyword>
<dbReference type="RefSeq" id="XP_050557324.1">
    <property type="nucleotide sequence ID" value="XM_050701367.1"/>
</dbReference>
<dbReference type="Gene3D" id="6.10.250.980">
    <property type="match status" value="1"/>
</dbReference>
<dbReference type="GO" id="GO:0005525">
    <property type="term" value="F:GTP binding"/>
    <property type="evidence" value="ECO:0007669"/>
    <property type="project" value="UniProtKB-KW"/>
</dbReference>
<name>A0A9R0E1Z8_SPOFR</name>
<dbReference type="Gene3D" id="3.40.50.300">
    <property type="entry name" value="P-loop containing nucleotide triphosphate hydrolases"/>
    <property type="match status" value="1"/>
</dbReference>
<dbReference type="OrthoDB" id="6371181at2759"/>
<evidence type="ECO:0000256" key="4">
    <source>
        <dbReference type="PIRSR" id="PIRSR606689-2"/>
    </source>
</evidence>
<dbReference type="AlphaFoldDB" id="A0A9R0E1Z8"/>
<evidence type="ECO:0000256" key="2">
    <source>
        <dbReference type="ARBA" id="ARBA00023134"/>
    </source>
</evidence>
<evidence type="ECO:0000256" key="5">
    <source>
        <dbReference type="SAM" id="MobiDB-lite"/>
    </source>
</evidence>
<dbReference type="InterPro" id="IPR036638">
    <property type="entry name" value="HLH_DNA-bd_sf"/>
</dbReference>
<dbReference type="PANTHER" id="PTHR45732">
    <property type="entry name" value="ADP-RIBOSYLATION FACTOR-LIKE PROTEIN 8"/>
    <property type="match status" value="1"/>
</dbReference>
<dbReference type="InterPro" id="IPR011598">
    <property type="entry name" value="bHLH_dom"/>
</dbReference>
<reference evidence="9" key="1">
    <citation type="submission" date="2025-08" db="UniProtKB">
        <authorList>
            <consortium name="RefSeq"/>
        </authorList>
    </citation>
    <scope>IDENTIFICATION</scope>
</reference>
<dbReference type="Pfam" id="PF00025">
    <property type="entry name" value="Arf"/>
    <property type="match status" value="1"/>
</dbReference>
<dbReference type="PROSITE" id="PS51417">
    <property type="entry name" value="ARF"/>
    <property type="match status" value="1"/>
</dbReference>
<dbReference type="PROSITE" id="PS51054">
    <property type="entry name" value="ORANGE"/>
    <property type="match status" value="1"/>
</dbReference>
<evidence type="ECO:0000259" key="6">
    <source>
        <dbReference type="PROSITE" id="PS50888"/>
    </source>
</evidence>
<organism evidence="8 9">
    <name type="scientific">Spodoptera frugiperda</name>
    <name type="common">Fall armyworm</name>
    <dbReference type="NCBI Taxonomy" id="7108"/>
    <lineage>
        <taxon>Eukaryota</taxon>
        <taxon>Metazoa</taxon>
        <taxon>Ecdysozoa</taxon>
        <taxon>Arthropoda</taxon>
        <taxon>Hexapoda</taxon>
        <taxon>Insecta</taxon>
        <taxon>Pterygota</taxon>
        <taxon>Neoptera</taxon>
        <taxon>Endopterygota</taxon>
        <taxon>Lepidoptera</taxon>
        <taxon>Glossata</taxon>
        <taxon>Ditrysia</taxon>
        <taxon>Noctuoidea</taxon>
        <taxon>Noctuidae</taxon>
        <taxon>Amphipyrinae</taxon>
        <taxon>Spodoptera</taxon>
    </lineage>
</organism>
<sequence>MIPTVGFNMRKITKGNVTIKVWDIGGQPRFRSMWERYCRGVNAIVYMVDAADPDKIEASRNELHSLLEKQQLTGIPVLVLGNKRDLPHALDEHGLIERIYNSNDGFGRVAGEQLNFAAPSEDEAEYPPGAYLKKGKVSRANPMSHRIIEKRRRDRMNNCLADLSRLIPPEYLKKGRGRVEKTEIIEMAIRHLKYLQERANAADRGLGEEHFRAGYQDAVAEVMRFLVEVHGYGPGDGLCVQLAAHMQRHCEALAKGEPLPRDKPRSHPGSSSETASSSSSSHGYTMKPGVIAQAPPPAPPPFAPEPYEERPQEHPYSMECDRVSVAPTPMAGEGEGLPESEPLPLDGRRKRGEPTLRAVRKPDHTEDYLHSYKFKNSIERRFSRSQDTEAADMLARTAHAHGKVYSHKRRRATKPAPSTSTSNSGSTEDARDTSPQDTSSESPHHHHYDKPPPPAQYVPVFALNALGKYYVPLSVDYACLQRHLGPYDVLDARAVHLAAPLHPVTIHVNFQPCLNYHVKREPNERDQWRAV</sequence>
<dbReference type="SMART" id="SM00177">
    <property type="entry name" value="ARF"/>
    <property type="match status" value="1"/>
</dbReference>
<feature type="domain" description="Orange" evidence="7">
    <location>
        <begin position="211"/>
        <end position="246"/>
    </location>
</feature>
<dbReference type="PRINTS" id="PR00328">
    <property type="entry name" value="SAR1GTPBP"/>
</dbReference>
<dbReference type="GO" id="GO:0008089">
    <property type="term" value="P:anterograde axonal transport"/>
    <property type="evidence" value="ECO:0007669"/>
    <property type="project" value="TreeGrafter"/>
</dbReference>
<dbReference type="SUPFAM" id="SSF52540">
    <property type="entry name" value="P-loop containing nucleoside triphosphate hydrolases"/>
    <property type="match status" value="1"/>
</dbReference>